<dbReference type="Gene3D" id="2.30.240.10">
    <property type="entry name" value="At5g01610-like"/>
    <property type="match status" value="1"/>
</dbReference>
<evidence type="ECO:0000313" key="3">
    <source>
        <dbReference type="RefSeq" id="XP_010457269.1"/>
    </source>
</evidence>
<feature type="chain" id="PRO_5047432754" evidence="1">
    <location>
        <begin position="20"/>
        <end position="150"/>
    </location>
</feature>
<gene>
    <name evidence="3" type="primary">LOC104738765</name>
</gene>
<organism evidence="2 3">
    <name type="scientific">Camelina sativa</name>
    <name type="common">False flax</name>
    <name type="synonym">Myagrum sativum</name>
    <dbReference type="NCBI Taxonomy" id="90675"/>
    <lineage>
        <taxon>Eukaryota</taxon>
        <taxon>Viridiplantae</taxon>
        <taxon>Streptophyta</taxon>
        <taxon>Embryophyta</taxon>
        <taxon>Tracheophyta</taxon>
        <taxon>Spermatophyta</taxon>
        <taxon>Magnoliopsida</taxon>
        <taxon>eudicotyledons</taxon>
        <taxon>Gunneridae</taxon>
        <taxon>Pentapetalae</taxon>
        <taxon>rosids</taxon>
        <taxon>malvids</taxon>
        <taxon>Brassicales</taxon>
        <taxon>Brassicaceae</taxon>
        <taxon>Camelineae</taxon>
        <taxon>Camelina</taxon>
    </lineage>
</organism>
<dbReference type="Proteomes" id="UP000694864">
    <property type="component" value="Chromosome 14"/>
</dbReference>
<reference evidence="3" key="2">
    <citation type="submission" date="2025-08" db="UniProtKB">
        <authorList>
            <consortium name="RefSeq"/>
        </authorList>
    </citation>
    <scope>IDENTIFICATION</scope>
    <source>
        <tissue evidence="3">Leaf</tissue>
    </source>
</reference>
<accession>A0ABM0VJQ4</accession>
<dbReference type="SUPFAM" id="SSF141562">
    <property type="entry name" value="At5g01610-like"/>
    <property type="match status" value="1"/>
</dbReference>
<dbReference type="InterPro" id="IPR007493">
    <property type="entry name" value="DUF538"/>
</dbReference>
<dbReference type="RefSeq" id="XP_010457269.1">
    <property type="nucleotide sequence ID" value="XM_010458967.1"/>
</dbReference>
<dbReference type="PANTHER" id="PTHR31676">
    <property type="entry name" value="T31J12.3 PROTEIN-RELATED"/>
    <property type="match status" value="1"/>
</dbReference>
<keyword evidence="1" id="KW-0732">Signal</keyword>
<sequence>MSIWIFSILILSTSLSVSGQKKPSVYEVLQNYTLPRGILPEGVRDYQLNRKTGVFKVHFNSTCQFAIESYKVKYKSTISGIISRGRVMRLMGVSVKVFFFWLNISEVSHDGDEVEFSVGAASEEFSAKYFVDSPQCGCGYNCYNGLVSSS</sequence>
<name>A0ABM0VJQ4_CAMSA</name>
<feature type="signal peptide" evidence="1">
    <location>
        <begin position="1"/>
        <end position="19"/>
    </location>
</feature>
<dbReference type="Pfam" id="PF04398">
    <property type="entry name" value="DUF538"/>
    <property type="match status" value="1"/>
</dbReference>
<protein>
    <submittedName>
        <fullName evidence="3">Uncharacterized protein LOC104738765</fullName>
    </submittedName>
</protein>
<dbReference type="GeneID" id="104738765"/>
<dbReference type="InterPro" id="IPR036758">
    <property type="entry name" value="At5g01610-like"/>
</dbReference>
<proteinExistence type="predicted"/>
<dbReference type="PANTHER" id="PTHR31676:SF184">
    <property type="entry name" value="T14P8.17"/>
    <property type="match status" value="1"/>
</dbReference>
<keyword evidence="2" id="KW-1185">Reference proteome</keyword>
<evidence type="ECO:0000256" key="1">
    <source>
        <dbReference type="SAM" id="SignalP"/>
    </source>
</evidence>
<evidence type="ECO:0000313" key="2">
    <source>
        <dbReference type="Proteomes" id="UP000694864"/>
    </source>
</evidence>
<reference evidence="2" key="1">
    <citation type="journal article" date="2014" name="Nat. Commun.">
        <title>The emerging biofuel crop Camelina sativa retains a highly undifferentiated hexaploid genome structure.</title>
        <authorList>
            <person name="Kagale S."/>
            <person name="Koh C."/>
            <person name="Nixon J."/>
            <person name="Bollina V."/>
            <person name="Clarke W.E."/>
            <person name="Tuteja R."/>
            <person name="Spillane C."/>
            <person name="Robinson S.J."/>
            <person name="Links M.G."/>
            <person name="Clarke C."/>
            <person name="Higgins E.E."/>
            <person name="Huebert T."/>
            <person name="Sharpe A.G."/>
            <person name="Parkin I.A."/>
        </authorList>
    </citation>
    <scope>NUCLEOTIDE SEQUENCE [LARGE SCALE GENOMIC DNA]</scope>
    <source>
        <strain evidence="2">cv. DH55</strain>
    </source>
</reference>